<evidence type="ECO:0000256" key="1">
    <source>
        <dbReference type="ARBA" id="ARBA00004141"/>
    </source>
</evidence>
<evidence type="ECO:0008006" key="8">
    <source>
        <dbReference type="Google" id="ProtNLM"/>
    </source>
</evidence>
<dbReference type="Pfam" id="PF09685">
    <property type="entry name" value="MamF_MmsF"/>
    <property type="match status" value="1"/>
</dbReference>
<organism evidence="6 7">
    <name type="scientific">Microbacterium pygmaeum</name>
    <dbReference type="NCBI Taxonomy" id="370764"/>
    <lineage>
        <taxon>Bacteria</taxon>
        <taxon>Bacillati</taxon>
        <taxon>Actinomycetota</taxon>
        <taxon>Actinomycetes</taxon>
        <taxon>Micrococcales</taxon>
        <taxon>Microbacteriaceae</taxon>
        <taxon>Microbacterium</taxon>
    </lineage>
</organism>
<keyword evidence="3 5" id="KW-1133">Transmembrane helix</keyword>
<proteinExistence type="predicted"/>
<evidence type="ECO:0000256" key="2">
    <source>
        <dbReference type="ARBA" id="ARBA00022692"/>
    </source>
</evidence>
<dbReference type="Proteomes" id="UP000199009">
    <property type="component" value="Chromosome I"/>
</dbReference>
<name>A0A1G7WAL6_9MICO</name>
<dbReference type="EMBL" id="LT629692">
    <property type="protein sequence ID" value="SDG68988.1"/>
    <property type="molecule type" value="Genomic_DNA"/>
</dbReference>
<evidence type="ECO:0000313" key="6">
    <source>
        <dbReference type="EMBL" id="SDG68988.1"/>
    </source>
</evidence>
<protein>
    <recommendedName>
        <fullName evidence="8">DUF4870 domain-containing protein</fullName>
    </recommendedName>
</protein>
<keyword evidence="2 5" id="KW-0812">Transmembrane</keyword>
<reference evidence="6 7" key="1">
    <citation type="submission" date="2016-10" db="EMBL/GenBank/DDBJ databases">
        <authorList>
            <person name="de Groot N.N."/>
        </authorList>
    </citation>
    <scope>NUCLEOTIDE SEQUENCE [LARGE SCALE GENOMIC DNA]</scope>
    <source>
        <strain evidence="6 7">DSM 23142</strain>
    </source>
</reference>
<dbReference type="AlphaFoldDB" id="A0A1G7WAL6"/>
<dbReference type="OrthoDB" id="9808930at2"/>
<evidence type="ECO:0000256" key="4">
    <source>
        <dbReference type="ARBA" id="ARBA00023136"/>
    </source>
</evidence>
<feature type="transmembrane region" description="Helical" evidence="5">
    <location>
        <begin position="88"/>
        <end position="109"/>
    </location>
</feature>
<accession>A0A1G7WAL6</accession>
<gene>
    <name evidence="6" type="ORF">SAMN04489810_1009</name>
</gene>
<dbReference type="STRING" id="370764.SAMN04489810_1009"/>
<evidence type="ECO:0000256" key="5">
    <source>
        <dbReference type="SAM" id="Phobius"/>
    </source>
</evidence>
<evidence type="ECO:0000256" key="3">
    <source>
        <dbReference type="ARBA" id="ARBA00022989"/>
    </source>
</evidence>
<keyword evidence="7" id="KW-1185">Reference proteome</keyword>
<sequence>MSAADQHTPVLADGLSAADERTWTWIAHLSGLFAFVGPLVVWLMQKDKSPVVAREAKEALNFQITVAAVTTILFIAGTILSVVFVGLFILLITPLVPLVGVVFAVIGAVKSNQSGTFRYPLTLRLVK</sequence>
<feature type="transmembrane region" description="Helical" evidence="5">
    <location>
        <begin position="64"/>
        <end position="82"/>
    </location>
</feature>
<keyword evidence="4 5" id="KW-0472">Membrane</keyword>
<dbReference type="InterPro" id="IPR019109">
    <property type="entry name" value="MamF_MmsF"/>
</dbReference>
<evidence type="ECO:0000313" key="7">
    <source>
        <dbReference type="Proteomes" id="UP000199009"/>
    </source>
</evidence>
<dbReference type="RefSeq" id="WP_157681755.1">
    <property type="nucleotide sequence ID" value="NZ_LT629692.1"/>
</dbReference>
<feature type="transmembrane region" description="Helical" evidence="5">
    <location>
        <begin position="25"/>
        <end position="44"/>
    </location>
</feature>
<comment type="subcellular location">
    <subcellularLocation>
        <location evidence="1">Membrane</location>
        <topology evidence="1">Multi-pass membrane protein</topology>
    </subcellularLocation>
</comment>